<name>A0A8H5CE96_9AGAR</name>
<sequence length="83" mass="8831">MNPTQSDAAKTTQPQAAIQMSVVNPAQPSGTQQEQEHNHHQHKVSRLRGGGAGKDYSDVSFVLSVVRAAATASQTSFVRLSTV</sequence>
<feature type="region of interest" description="Disordered" evidence="1">
    <location>
        <begin position="1"/>
        <end position="51"/>
    </location>
</feature>
<accession>A0A8H5CE96</accession>
<evidence type="ECO:0000256" key="1">
    <source>
        <dbReference type="SAM" id="MobiDB-lite"/>
    </source>
</evidence>
<organism evidence="2 3">
    <name type="scientific">Tetrapyrgos nigripes</name>
    <dbReference type="NCBI Taxonomy" id="182062"/>
    <lineage>
        <taxon>Eukaryota</taxon>
        <taxon>Fungi</taxon>
        <taxon>Dikarya</taxon>
        <taxon>Basidiomycota</taxon>
        <taxon>Agaricomycotina</taxon>
        <taxon>Agaricomycetes</taxon>
        <taxon>Agaricomycetidae</taxon>
        <taxon>Agaricales</taxon>
        <taxon>Marasmiineae</taxon>
        <taxon>Marasmiaceae</taxon>
        <taxon>Tetrapyrgos</taxon>
    </lineage>
</organism>
<dbReference type="OrthoDB" id="3261439at2759"/>
<reference evidence="2 3" key="1">
    <citation type="journal article" date="2020" name="ISME J.">
        <title>Uncovering the hidden diversity of litter-decomposition mechanisms in mushroom-forming fungi.</title>
        <authorList>
            <person name="Floudas D."/>
            <person name="Bentzer J."/>
            <person name="Ahren D."/>
            <person name="Johansson T."/>
            <person name="Persson P."/>
            <person name="Tunlid A."/>
        </authorList>
    </citation>
    <scope>NUCLEOTIDE SEQUENCE [LARGE SCALE GENOMIC DNA]</scope>
    <source>
        <strain evidence="2 3">CBS 291.85</strain>
    </source>
</reference>
<gene>
    <name evidence="2" type="ORF">D9758_013142</name>
</gene>
<dbReference type="AlphaFoldDB" id="A0A8H5CE96"/>
<comment type="caution">
    <text evidence="2">The sequence shown here is derived from an EMBL/GenBank/DDBJ whole genome shotgun (WGS) entry which is preliminary data.</text>
</comment>
<evidence type="ECO:0000313" key="2">
    <source>
        <dbReference type="EMBL" id="KAF5340130.1"/>
    </source>
</evidence>
<keyword evidence="3" id="KW-1185">Reference proteome</keyword>
<feature type="compositionally biased region" description="Polar residues" evidence="1">
    <location>
        <begin position="1"/>
        <end position="31"/>
    </location>
</feature>
<evidence type="ECO:0000313" key="3">
    <source>
        <dbReference type="Proteomes" id="UP000559256"/>
    </source>
</evidence>
<protein>
    <submittedName>
        <fullName evidence="2">Uncharacterized protein</fullName>
    </submittedName>
</protein>
<dbReference type="Proteomes" id="UP000559256">
    <property type="component" value="Unassembled WGS sequence"/>
</dbReference>
<dbReference type="EMBL" id="JAACJM010000179">
    <property type="protein sequence ID" value="KAF5340130.1"/>
    <property type="molecule type" value="Genomic_DNA"/>
</dbReference>
<proteinExistence type="predicted"/>